<feature type="domain" description="Methionyl/Valyl/Leucyl/Isoleucyl-tRNA synthetase anticodon-binding" evidence="14">
    <location>
        <begin position="685"/>
        <end position="823"/>
    </location>
</feature>
<dbReference type="InterPro" id="IPR014729">
    <property type="entry name" value="Rossmann-like_a/b/a_fold"/>
</dbReference>
<keyword evidence="17" id="KW-1185">Reference proteome</keyword>
<dbReference type="EMBL" id="CP007035">
    <property type="protein sequence ID" value="AHF15235.1"/>
    <property type="molecule type" value="Genomic_DNA"/>
</dbReference>
<evidence type="ECO:0000256" key="12">
    <source>
        <dbReference type="SAM" id="MobiDB-lite"/>
    </source>
</evidence>
<dbReference type="HAMAP" id="MF_02004">
    <property type="entry name" value="Val_tRNA_synth_type1"/>
    <property type="match status" value="1"/>
</dbReference>
<dbReference type="SUPFAM" id="SSF47323">
    <property type="entry name" value="Anticodon-binding domain of a subclass of class I aminoacyl-tRNA synthetases"/>
    <property type="match status" value="1"/>
</dbReference>
<feature type="short sequence motif" description="'HIGH' region" evidence="11">
    <location>
        <begin position="43"/>
        <end position="53"/>
    </location>
</feature>
<comment type="domain">
    <text evidence="11">ValRS has two distinct active sites: one for aminoacylation and one for editing. The misactivated threonine is translocated from the active site to the editing site.</text>
</comment>
<dbReference type="InterPro" id="IPR013155">
    <property type="entry name" value="M/V/L/I-tRNA-synth_anticd-bd"/>
</dbReference>
<evidence type="ECO:0000256" key="10">
    <source>
        <dbReference type="ARBA" id="ARBA00047552"/>
    </source>
</evidence>
<feature type="compositionally biased region" description="Polar residues" evidence="12">
    <location>
        <begin position="233"/>
        <end position="244"/>
    </location>
</feature>
<dbReference type="Pfam" id="PF00133">
    <property type="entry name" value="tRNA-synt_1"/>
    <property type="match status" value="1"/>
</dbReference>
<evidence type="ECO:0000256" key="8">
    <source>
        <dbReference type="ARBA" id="ARBA00023054"/>
    </source>
</evidence>
<dbReference type="SUPFAM" id="SSF52374">
    <property type="entry name" value="Nucleotidylyl transferase"/>
    <property type="match status" value="1"/>
</dbReference>
<dbReference type="STRING" id="929713.NIASO_08800"/>
<dbReference type="GO" id="GO:0004832">
    <property type="term" value="F:valine-tRNA ligase activity"/>
    <property type="evidence" value="ECO:0007669"/>
    <property type="project" value="UniProtKB-UniRule"/>
</dbReference>
<dbReference type="InterPro" id="IPR010978">
    <property type="entry name" value="tRNA-bd_arm"/>
</dbReference>
<dbReference type="Gene3D" id="3.90.740.10">
    <property type="entry name" value="Valyl/Leucyl/Isoleucyl-tRNA synthetase, editing domain"/>
    <property type="match status" value="1"/>
</dbReference>
<dbReference type="EC" id="6.1.1.9" evidence="11"/>
<keyword evidence="7 11" id="KW-0648">Protein biosynthesis</keyword>
<keyword evidence="3 11" id="KW-0963">Cytoplasm</keyword>
<evidence type="ECO:0000256" key="11">
    <source>
        <dbReference type="HAMAP-Rule" id="MF_02004"/>
    </source>
</evidence>
<dbReference type="PRINTS" id="PR00986">
    <property type="entry name" value="TRNASYNTHVAL"/>
</dbReference>
<gene>
    <name evidence="11" type="primary">valS</name>
    <name evidence="16" type="ORF">NIASO_08800</name>
</gene>
<dbReference type="InterPro" id="IPR009008">
    <property type="entry name" value="Val/Leu/Ile-tRNA-synth_edit"/>
</dbReference>
<keyword evidence="9 11" id="KW-0030">Aminoacyl-tRNA synthetase</keyword>
<keyword evidence="4 11" id="KW-0436">Ligase</keyword>
<dbReference type="Gene3D" id="1.10.730.10">
    <property type="entry name" value="Isoleucyl-tRNA Synthetase, Domain 1"/>
    <property type="match status" value="1"/>
</dbReference>
<dbReference type="Proteomes" id="UP000003586">
    <property type="component" value="Chromosome"/>
</dbReference>
<comment type="function">
    <text evidence="11">Catalyzes the attachment of valine to tRNA(Val). As ValRS can inadvertently accommodate and process structurally similar amino acids such as threonine, to avoid such errors, it has a 'posttransfer' editing activity that hydrolyzes mischarged Thr-tRNA(Val) in a tRNA-dependent manner.</text>
</comment>
<dbReference type="SUPFAM" id="SSF50677">
    <property type="entry name" value="ValRS/IleRS/LeuRS editing domain"/>
    <property type="match status" value="1"/>
</dbReference>
<proteinExistence type="inferred from homology"/>
<organism evidence="16 17">
    <name type="scientific">Niabella soli DSM 19437</name>
    <dbReference type="NCBI Taxonomy" id="929713"/>
    <lineage>
        <taxon>Bacteria</taxon>
        <taxon>Pseudomonadati</taxon>
        <taxon>Bacteroidota</taxon>
        <taxon>Chitinophagia</taxon>
        <taxon>Chitinophagales</taxon>
        <taxon>Chitinophagaceae</taxon>
        <taxon>Niabella</taxon>
    </lineage>
</organism>
<keyword evidence="6 11" id="KW-0067">ATP-binding</keyword>
<dbReference type="GO" id="GO:0002161">
    <property type="term" value="F:aminoacyl-tRNA deacylase activity"/>
    <property type="evidence" value="ECO:0007669"/>
    <property type="project" value="InterPro"/>
</dbReference>
<dbReference type="InterPro" id="IPR037118">
    <property type="entry name" value="Val-tRNA_synth_C_sf"/>
</dbReference>
<comment type="domain">
    <text evidence="11">The C-terminal coiled-coil domain is crucial for aminoacylation activity.</text>
</comment>
<evidence type="ECO:0000259" key="14">
    <source>
        <dbReference type="Pfam" id="PF08264"/>
    </source>
</evidence>
<dbReference type="GO" id="GO:0006438">
    <property type="term" value="P:valyl-tRNA aminoacylation"/>
    <property type="evidence" value="ECO:0007669"/>
    <property type="project" value="UniProtKB-UniRule"/>
</dbReference>
<feature type="region of interest" description="Disordered" evidence="12">
    <location>
        <begin position="221"/>
        <end position="244"/>
    </location>
</feature>
<dbReference type="SUPFAM" id="SSF46589">
    <property type="entry name" value="tRNA-binding arm"/>
    <property type="match status" value="1"/>
</dbReference>
<comment type="subcellular location">
    <subcellularLocation>
        <location evidence="1 11">Cytoplasm</location>
    </subcellularLocation>
</comment>
<comment type="similarity">
    <text evidence="11">Belongs to the class-I aminoacyl-tRNA synthetase family. ValS type 1 subfamily.</text>
</comment>
<dbReference type="Pfam" id="PF10458">
    <property type="entry name" value="Val_tRNA-synt_C"/>
    <property type="match status" value="1"/>
</dbReference>
<dbReference type="CDD" id="cd07962">
    <property type="entry name" value="Anticodon_Ia_Val"/>
    <property type="match status" value="1"/>
</dbReference>
<keyword evidence="5 11" id="KW-0547">Nucleotide-binding</keyword>
<evidence type="ECO:0000256" key="6">
    <source>
        <dbReference type="ARBA" id="ARBA00022840"/>
    </source>
</evidence>
<evidence type="ECO:0000256" key="4">
    <source>
        <dbReference type="ARBA" id="ARBA00022598"/>
    </source>
</evidence>
<comment type="subunit">
    <text evidence="2 11">Monomer.</text>
</comment>
<protein>
    <recommendedName>
        <fullName evidence="11">Valine--tRNA ligase</fullName>
        <ecNumber evidence="11">6.1.1.9</ecNumber>
    </recommendedName>
    <alternativeName>
        <fullName evidence="11">Valyl-tRNA synthetase</fullName>
        <shortName evidence="11">ValRS</shortName>
    </alternativeName>
</protein>
<dbReference type="GO" id="GO:0005829">
    <property type="term" value="C:cytosol"/>
    <property type="evidence" value="ECO:0007669"/>
    <property type="project" value="TreeGrafter"/>
</dbReference>
<evidence type="ECO:0000313" key="16">
    <source>
        <dbReference type="EMBL" id="AHF15235.1"/>
    </source>
</evidence>
<dbReference type="RefSeq" id="WP_008584499.1">
    <property type="nucleotide sequence ID" value="NZ_CP007035.1"/>
</dbReference>
<keyword evidence="8 11" id="KW-0175">Coiled coil</keyword>
<feature type="domain" description="Aminoacyl-tRNA synthetase class Ia" evidence="13">
    <location>
        <begin position="16"/>
        <end position="638"/>
    </location>
</feature>
<sequence>MELTKNFEPAAIEIRWTDHWKEKGYFNSTPDERPAFTVVIPPPNVTGVLHMGHTLNETVQDILVRRARMSGYNACWVPGSDHASIATEAKVVQMLKEKGIDKNTLTREEFLKYAFEWKEKYGGIIYNQIERLGCSVDWNRVNFTMDDHYYKAVIKVFVDLYNKGLIYRGARMINWDPAAKTALSDEEVEYREVQSKLYYIQYKLDSESVAEKMKGKTGLESSLTNRRAVPSNELESFSHTSETTPADTKVPKIIDFDILANNVTDSTSDQFITIATTRPETILGDTAICVNPNDERYQHLKDAYAFVPLINRRIPIIFDEYVDMEFGTGALKITPAHDINDYNLGLKHNLEVIDTLNEDGTLSEAAQLYVGEDRFEVRKKIVIDLEKSGNLVKTEDIINKNGFSQRSNAVVEPRISTQWFVKMKPLAEPALKAVVDGDIKIHPGDRFLATYKYWLENVKDWCISRQLWWGQQIPAWYAPDGTFVVAENKEEAFSQWSKVNSESANSIGHSPFIIDDFKQDSDVLDTWFSSWLWPSEVFHGITNPGNPDINYYYPTSVLVTGQDIIFFWVARMVMAGLEYEKEIPFKDVYFTGMVRDKLGRKMSKSLGNSPDLLNLIDTYGADAVRFGIMIAAPAGNDLLFDESSLEQGRNFNNKMWNALKLIRMWQNNPNGISAATGNEPDAAAAWMKHRIAAAKAEMESLFKEFRLSEGLKTLYSLIWDDFCSWYLEWQKPAFGAPTSQAKLQATIGFFEELLQLLHPYMPFITEEIYHLLREQKDDLSVKQYATTAPADDAILAQGELLKQTITAIRDARVKNNIKPKEAVTLFVQTAQPQIYSNLASILQRQANVDAVSITEAAVDKCINVMVGKDKLFIQPATELDTSIQKEQLEKDLQYLQGFLVSVDKKLSNERFVQNAKPEVVEIERRKKADAEEKIKAIEESLKNL</sequence>
<dbReference type="InterPro" id="IPR009080">
    <property type="entry name" value="tRNAsynth_Ia_anticodon-bd"/>
</dbReference>
<dbReference type="Gene3D" id="1.10.287.380">
    <property type="entry name" value="Valyl-tRNA synthetase, C-terminal domain"/>
    <property type="match status" value="1"/>
</dbReference>
<reference evidence="16 17" key="1">
    <citation type="submission" date="2013-12" db="EMBL/GenBank/DDBJ databases">
        <authorList>
            <consortium name="DOE Joint Genome Institute"/>
            <person name="Eisen J."/>
            <person name="Huntemann M."/>
            <person name="Han J."/>
            <person name="Chen A."/>
            <person name="Kyrpides N."/>
            <person name="Mavromatis K."/>
            <person name="Markowitz V."/>
            <person name="Palaniappan K."/>
            <person name="Ivanova N."/>
            <person name="Schaumberg A."/>
            <person name="Pati A."/>
            <person name="Liolios K."/>
            <person name="Nordberg H.P."/>
            <person name="Cantor M.N."/>
            <person name="Hua S.X."/>
            <person name="Woyke T."/>
        </authorList>
    </citation>
    <scope>NUCLEOTIDE SEQUENCE [LARGE SCALE GENOMIC DNA]</scope>
    <source>
        <strain evidence="17">DSM 19437</strain>
    </source>
</reference>
<dbReference type="Gene3D" id="3.40.50.620">
    <property type="entry name" value="HUPs"/>
    <property type="match status" value="2"/>
</dbReference>
<feature type="short sequence motif" description="'KMSKS' region" evidence="11">
    <location>
        <begin position="601"/>
        <end position="605"/>
    </location>
</feature>
<dbReference type="InterPro" id="IPR001412">
    <property type="entry name" value="aa-tRNA-synth_I_CS"/>
</dbReference>
<dbReference type="FunFam" id="3.40.50.620:FF:000032">
    <property type="entry name" value="Valine--tRNA ligase"/>
    <property type="match status" value="1"/>
</dbReference>
<evidence type="ECO:0000256" key="7">
    <source>
        <dbReference type="ARBA" id="ARBA00022917"/>
    </source>
</evidence>
<evidence type="ECO:0000256" key="5">
    <source>
        <dbReference type="ARBA" id="ARBA00022741"/>
    </source>
</evidence>
<evidence type="ECO:0000256" key="9">
    <source>
        <dbReference type="ARBA" id="ARBA00023146"/>
    </source>
</evidence>
<evidence type="ECO:0000256" key="3">
    <source>
        <dbReference type="ARBA" id="ARBA00022490"/>
    </source>
</evidence>
<evidence type="ECO:0000259" key="13">
    <source>
        <dbReference type="Pfam" id="PF00133"/>
    </source>
</evidence>
<evidence type="ECO:0000256" key="2">
    <source>
        <dbReference type="ARBA" id="ARBA00011245"/>
    </source>
</evidence>
<dbReference type="Pfam" id="PF08264">
    <property type="entry name" value="Anticodon_1"/>
    <property type="match status" value="1"/>
</dbReference>
<evidence type="ECO:0000313" key="17">
    <source>
        <dbReference type="Proteomes" id="UP000003586"/>
    </source>
</evidence>
<dbReference type="InterPro" id="IPR002303">
    <property type="entry name" value="Valyl-tRNA_ligase"/>
</dbReference>
<dbReference type="OrthoDB" id="9810365at2"/>
<dbReference type="PROSITE" id="PS00178">
    <property type="entry name" value="AA_TRNA_LIGASE_I"/>
    <property type="match status" value="1"/>
</dbReference>
<dbReference type="NCBIfam" id="TIGR00422">
    <property type="entry name" value="valS"/>
    <property type="match status" value="1"/>
</dbReference>
<dbReference type="HOGENOM" id="CLU_001493_0_2_10"/>
<dbReference type="PANTHER" id="PTHR11946">
    <property type="entry name" value="VALYL-TRNA SYNTHETASES"/>
    <property type="match status" value="1"/>
</dbReference>
<dbReference type="InterPro" id="IPR033705">
    <property type="entry name" value="Anticodon_Ia_Val"/>
</dbReference>
<accession>W0EWQ7</accession>
<evidence type="ECO:0000256" key="1">
    <source>
        <dbReference type="ARBA" id="ARBA00004496"/>
    </source>
</evidence>
<comment type="catalytic activity">
    <reaction evidence="10 11">
        <text>tRNA(Val) + L-valine + ATP = L-valyl-tRNA(Val) + AMP + diphosphate</text>
        <dbReference type="Rhea" id="RHEA:10704"/>
        <dbReference type="Rhea" id="RHEA-COMP:9672"/>
        <dbReference type="Rhea" id="RHEA-COMP:9708"/>
        <dbReference type="ChEBI" id="CHEBI:30616"/>
        <dbReference type="ChEBI" id="CHEBI:33019"/>
        <dbReference type="ChEBI" id="CHEBI:57762"/>
        <dbReference type="ChEBI" id="CHEBI:78442"/>
        <dbReference type="ChEBI" id="CHEBI:78537"/>
        <dbReference type="ChEBI" id="CHEBI:456215"/>
        <dbReference type="EC" id="6.1.1.9"/>
    </reaction>
</comment>
<evidence type="ECO:0000259" key="15">
    <source>
        <dbReference type="Pfam" id="PF10458"/>
    </source>
</evidence>
<dbReference type="GO" id="GO:0005524">
    <property type="term" value="F:ATP binding"/>
    <property type="evidence" value="ECO:0007669"/>
    <property type="project" value="UniProtKB-UniRule"/>
</dbReference>
<dbReference type="AlphaFoldDB" id="W0EWQ7"/>
<name>W0EWQ7_9BACT</name>
<dbReference type="InterPro" id="IPR002300">
    <property type="entry name" value="aa-tRNA-synth_Ia"/>
</dbReference>
<dbReference type="NCBIfam" id="NF004349">
    <property type="entry name" value="PRK05729.1"/>
    <property type="match status" value="1"/>
</dbReference>
<dbReference type="KEGG" id="nso:NIASO_08800"/>
<dbReference type="InterPro" id="IPR019499">
    <property type="entry name" value="Val-tRNA_synth_tRNA-bd"/>
</dbReference>
<feature type="binding site" evidence="11">
    <location>
        <position position="604"/>
    </location>
    <ligand>
        <name>ATP</name>
        <dbReference type="ChEBI" id="CHEBI:30616"/>
    </ligand>
</feature>
<feature type="domain" description="Valyl-tRNA synthetase tRNA-binding arm" evidence="15">
    <location>
        <begin position="885"/>
        <end position="944"/>
    </location>
</feature>
<dbReference type="PANTHER" id="PTHR11946:SF109">
    <property type="entry name" value="VALINE--TRNA LIGASE"/>
    <property type="match status" value="1"/>
</dbReference>
<dbReference type="eggNOG" id="COG0525">
    <property type="taxonomic scope" value="Bacteria"/>
</dbReference>